<reference evidence="9" key="1">
    <citation type="submission" date="2025-08" db="UniProtKB">
        <authorList>
            <consortium name="Ensembl"/>
        </authorList>
    </citation>
    <scope>IDENTIFICATION</scope>
</reference>
<comment type="function">
    <text evidence="8">Claudins function as major constituents of the tight junction complexes that regulate the permeability of epithelia.</text>
</comment>
<comment type="similarity">
    <text evidence="1 8">Belongs to the claudin family.</text>
</comment>
<dbReference type="PRINTS" id="PR01077">
    <property type="entry name" value="CLAUDIN"/>
</dbReference>
<evidence type="ECO:0000256" key="7">
    <source>
        <dbReference type="ARBA" id="ARBA00023136"/>
    </source>
</evidence>
<dbReference type="PANTHER" id="PTHR12002">
    <property type="entry name" value="CLAUDIN"/>
    <property type="match status" value="1"/>
</dbReference>
<accession>A0A668VYK2</accession>
<organism evidence="9 10">
    <name type="scientific">Oreochromis aureus</name>
    <name type="common">Israeli tilapia</name>
    <name type="synonym">Chromis aureus</name>
    <dbReference type="NCBI Taxonomy" id="47969"/>
    <lineage>
        <taxon>Eukaryota</taxon>
        <taxon>Metazoa</taxon>
        <taxon>Chordata</taxon>
        <taxon>Craniata</taxon>
        <taxon>Vertebrata</taxon>
        <taxon>Euteleostomi</taxon>
        <taxon>Actinopterygii</taxon>
        <taxon>Neopterygii</taxon>
        <taxon>Teleostei</taxon>
        <taxon>Neoteleostei</taxon>
        <taxon>Acanthomorphata</taxon>
        <taxon>Ovalentaria</taxon>
        <taxon>Cichlomorphae</taxon>
        <taxon>Cichliformes</taxon>
        <taxon>Cichlidae</taxon>
        <taxon>African cichlids</taxon>
        <taxon>Pseudocrenilabrinae</taxon>
        <taxon>Oreochromini</taxon>
        <taxon>Oreochromis</taxon>
    </lineage>
</organism>
<keyword evidence="6 8" id="KW-1133">Transmembrane helix</keyword>
<dbReference type="KEGG" id="oau:116330279"/>
<dbReference type="GO" id="GO:0005198">
    <property type="term" value="F:structural molecule activity"/>
    <property type="evidence" value="ECO:0007669"/>
    <property type="project" value="InterPro"/>
</dbReference>
<reference evidence="9" key="2">
    <citation type="submission" date="2025-09" db="UniProtKB">
        <authorList>
            <consortium name="Ensembl"/>
        </authorList>
    </citation>
    <scope>IDENTIFICATION</scope>
</reference>
<dbReference type="InterPro" id="IPR017974">
    <property type="entry name" value="Claudin_CS"/>
</dbReference>
<feature type="transmembrane region" description="Helical" evidence="8">
    <location>
        <begin position="116"/>
        <end position="140"/>
    </location>
</feature>
<keyword evidence="5 8" id="KW-0965">Cell junction</keyword>
<dbReference type="FunFam" id="1.20.140.150:FF:000001">
    <property type="entry name" value="Claudin"/>
    <property type="match status" value="1"/>
</dbReference>
<feature type="transmembrane region" description="Helical" evidence="8">
    <location>
        <begin position="74"/>
        <end position="95"/>
    </location>
</feature>
<keyword evidence="3 8" id="KW-1003">Cell membrane</keyword>
<keyword evidence="2 8" id="KW-0796">Tight junction</keyword>
<protein>
    <recommendedName>
        <fullName evidence="8">Claudin</fullName>
    </recommendedName>
</protein>
<keyword evidence="10" id="KW-1185">Reference proteome</keyword>
<dbReference type="Gene3D" id="1.20.140.150">
    <property type="match status" value="1"/>
</dbReference>
<proteinExistence type="inferred from homology"/>
<dbReference type="InterPro" id="IPR006187">
    <property type="entry name" value="Claudin"/>
</dbReference>
<dbReference type="GO" id="GO:0005923">
    <property type="term" value="C:bicellular tight junction"/>
    <property type="evidence" value="ECO:0007669"/>
    <property type="project" value="UniProtKB-SubCell"/>
</dbReference>
<dbReference type="Proteomes" id="UP000472276">
    <property type="component" value="Unassembled WGS sequence"/>
</dbReference>
<evidence type="ECO:0000256" key="2">
    <source>
        <dbReference type="ARBA" id="ARBA00022427"/>
    </source>
</evidence>
<dbReference type="AlphaFoldDB" id="A0A668VYK2"/>
<evidence type="ECO:0000313" key="9">
    <source>
        <dbReference type="Ensembl" id="ENSOABP00000056038.2"/>
    </source>
</evidence>
<keyword evidence="7 8" id="KW-0472">Membrane</keyword>
<dbReference type="PROSITE" id="PS01346">
    <property type="entry name" value="CLAUDIN"/>
    <property type="match status" value="1"/>
</dbReference>
<evidence type="ECO:0000313" key="10">
    <source>
        <dbReference type="Proteomes" id="UP000472276"/>
    </source>
</evidence>
<name>A0A668VYK2_OREAU</name>
<evidence type="ECO:0000256" key="6">
    <source>
        <dbReference type="ARBA" id="ARBA00022989"/>
    </source>
</evidence>
<keyword evidence="4 8" id="KW-0812">Transmembrane</keyword>
<comment type="subcellular location">
    <subcellularLocation>
        <location evidence="8">Cell junction</location>
        <location evidence="8">Tight junction</location>
    </subcellularLocation>
    <subcellularLocation>
        <location evidence="8">Cell membrane</location>
        <topology evidence="8">Multi-pass membrane protein</topology>
    </subcellularLocation>
</comment>
<evidence type="ECO:0000256" key="4">
    <source>
        <dbReference type="ARBA" id="ARBA00022692"/>
    </source>
</evidence>
<gene>
    <name evidence="9" type="primary">LOC116330279</name>
</gene>
<feature type="transmembrane region" description="Helical" evidence="8">
    <location>
        <begin position="7"/>
        <end position="24"/>
    </location>
</feature>
<dbReference type="OMA" id="DQHWRES"/>
<dbReference type="RefSeq" id="XP_031608404.1">
    <property type="nucleotide sequence ID" value="XM_031752544.2"/>
</dbReference>
<dbReference type="Pfam" id="PF00822">
    <property type="entry name" value="PMP22_Claudin"/>
    <property type="match status" value="1"/>
</dbReference>
<feature type="transmembrane region" description="Helical" evidence="8">
    <location>
        <begin position="160"/>
        <end position="181"/>
    </location>
</feature>
<dbReference type="InterPro" id="IPR004031">
    <property type="entry name" value="PMP22/EMP/MP20/Claudin"/>
</dbReference>
<dbReference type="GeneID" id="116330279"/>
<evidence type="ECO:0000256" key="5">
    <source>
        <dbReference type="ARBA" id="ARBA00022949"/>
    </source>
</evidence>
<evidence type="ECO:0000256" key="3">
    <source>
        <dbReference type="ARBA" id="ARBA00022475"/>
    </source>
</evidence>
<dbReference type="GO" id="GO:0005886">
    <property type="term" value="C:plasma membrane"/>
    <property type="evidence" value="ECO:0007669"/>
    <property type="project" value="UniProtKB-SubCell"/>
</dbReference>
<sequence length="224" mass="24357">MNTLIEVVALFLGFVSWILTLITLEDQHWRESSQDGSVILTSNLYENLWMSCASDSTGNYNCRDFPSLFALPGYIQASRALMITSIVFGSFGLVATLVGMKCSKIGGENYVLKGKIAAVGGVFFLLQGLCTMIAVSWYAANITQQFFDILYQGTKYELGEALYIGWASATLAICGGSCLLCSCGIMTDNEKIPYPVQPSSRGHVLSTVAPSQSVPSNYDRNAYV</sequence>
<evidence type="ECO:0000256" key="1">
    <source>
        <dbReference type="ARBA" id="ARBA00008295"/>
    </source>
</evidence>
<evidence type="ECO:0000256" key="8">
    <source>
        <dbReference type="RuleBase" id="RU060637"/>
    </source>
</evidence>
<dbReference type="Ensembl" id="ENSOABT00000057457.2">
    <property type="protein sequence ID" value="ENSOABP00000056038.2"/>
    <property type="gene ID" value="ENSOABG00000024733.2"/>
</dbReference>